<dbReference type="Pfam" id="PF13456">
    <property type="entry name" value="RVT_3"/>
    <property type="match status" value="1"/>
</dbReference>
<dbReference type="RefSeq" id="WP_136651448.1">
    <property type="nucleotide sequence ID" value="NZ_JACEOR010000207.1"/>
</dbReference>
<dbReference type="InterPro" id="IPR002156">
    <property type="entry name" value="RNaseH_domain"/>
</dbReference>
<dbReference type="PANTHER" id="PTHR48100:SF1">
    <property type="entry name" value="HISTIDINE PHOSPHATASE FAMILY PROTEIN-RELATED"/>
    <property type="match status" value="1"/>
</dbReference>
<feature type="active site" description="Proton donor/acceptor; for phosphatase activity" evidence="1">
    <location>
        <position position="250"/>
    </location>
</feature>
<dbReference type="Proteomes" id="UP000336646">
    <property type="component" value="Unassembled WGS sequence"/>
</dbReference>
<evidence type="ECO:0000313" key="8">
    <source>
        <dbReference type="Proteomes" id="UP000580709"/>
    </source>
</evidence>
<accession>A0A6C1TZ24</accession>
<reference evidence="5 8" key="2">
    <citation type="submission" date="2020-07" db="EMBL/GenBank/DDBJ databases">
        <authorList>
            <person name="Khare M."/>
        </authorList>
    </citation>
    <scope>NUCLEOTIDE SEQUENCE [LARGE SCALE GENOMIC DNA]</scope>
    <source>
        <strain evidence="5 8">P8776</strain>
    </source>
</reference>
<evidence type="ECO:0000313" key="7">
    <source>
        <dbReference type="Proteomes" id="UP000336646"/>
    </source>
</evidence>
<evidence type="ECO:0000256" key="2">
    <source>
        <dbReference type="PIRSR" id="PIRSR613078-1"/>
    </source>
</evidence>
<dbReference type="FunFam" id="3.30.420.10:FF:000076">
    <property type="entry name" value="RBR-type E3 ubiquitin transferase"/>
    <property type="match status" value="1"/>
</dbReference>
<sequence>MKVSVYTDGGSRGNPGVAGAGSVVYGSGGETLAEVAYVVGQKSSNNVAEYHGLLRGLEAAREFGATEVEVFMDSKLVVEQMSGRWKIKHPDMADLARQARSLAAGFASVTYTWVPRAKNKKADELSNVAMDAAAAGAKPGIVGAKKEASAQHEVASPAHWSGTNAPRTRFILLRHGQTAHSAARLYSGSSDPELTDIGHEQAQRAARAVTALGGVDLIVTSPQTRARQTADACAEALGITDVVVDEQLREMDYGEFDGLSREECMERFAEEFDVWQASSSNAPPGGESLTALHRRITRARLALQERHEAATILVVTHMTPIKSIIRQALGVGAEAFKHIYLDLASISVVEFYGDYGVVRCVNDVAHHR</sequence>
<dbReference type="InterPro" id="IPR036397">
    <property type="entry name" value="RNaseH_sf"/>
</dbReference>
<keyword evidence="8" id="KW-1185">Reference proteome</keyword>
<dbReference type="EMBL" id="RXIR01000003">
    <property type="protein sequence ID" value="TVS29779.1"/>
    <property type="molecule type" value="Genomic_DNA"/>
</dbReference>
<dbReference type="PROSITE" id="PS50879">
    <property type="entry name" value="RNASE_H_1"/>
    <property type="match status" value="1"/>
</dbReference>
<dbReference type="PIRSF" id="PIRSF036922">
    <property type="entry name" value="RNaseH_PGAM"/>
    <property type="match status" value="1"/>
</dbReference>
<dbReference type="GO" id="GO:0016791">
    <property type="term" value="F:phosphatase activity"/>
    <property type="evidence" value="ECO:0007669"/>
    <property type="project" value="TreeGrafter"/>
</dbReference>
<dbReference type="PANTHER" id="PTHR48100">
    <property type="entry name" value="BROAD-SPECIFICITY PHOSPHATASE YOR283W-RELATED"/>
    <property type="match status" value="1"/>
</dbReference>
<dbReference type="CDD" id="cd07067">
    <property type="entry name" value="HP_PGM_like"/>
    <property type="match status" value="1"/>
</dbReference>
<feature type="active site" description="Proton donor/acceptor" evidence="2">
    <location>
        <position position="250"/>
    </location>
</feature>
<dbReference type="GO" id="GO:0004523">
    <property type="term" value="F:RNA-DNA hybrid ribonuclease activity"/>
    <property type="evidence" value="ECO:0007669"/>
    <property type="project" value="InterPro"/>
</dbReference>
<dbReference type="OrthoDB" id="5296884at2"/>
<dbReference type="Pfam" id="PF00300">
    <property type="entry name" value="His_Phos_1"/>
    <property type="match status" value="1"/>
</dbReference>
<gene>
    <name evidence="6" type="ORF">EKI59_02330</name>
    <name evidence="5" type="ORF">H0H28_05795</name>
</gene>
<comment type="caution">
    <text evidence="6">The sequence shown here is derived from an EMBL/GenBank/DDBJ whole genome shotgun (WGS) entry which is preliminary data.</text>
</comment>
<dbReference type="EMBL" id="JACEOR010000207">
    <property type="protein sequence ID" value="MBA4504844.1"/>
    <property type="molecule type" value="Genomic_DNA"/>
</dbReference>
<feature type="binding site" evidence="3">
    <location>
        <begin position="250"/>
        <end position="253"/>
    </location>
    <ligand>
        <name>substrate</name>
    </ligand>
</feature>
<dbReference type="GO" id="GO:0003676">
    <property type="term" value="F:nucleic acid binding"/>
    <property type="evidence" value="ECO:0007669"/>
    <property type="project" value="InterPro"/>
</dbReference>
<dbReference type="GO" id="GO:0005737">
    <property type="term" value="C:cytoplasm"/>
    <property type="evidence" value="ECO:0007669"/>
    <property type="project" value="TreeGrafter"/>
</dbReference>
<dbReference type="SUPFAM" id="SSF53254">
    <property type="entry name" value="Phosphoglycerate mutase-like"/>
    <property type="match status" value="1"/>
</dbReference>
<dbReference type="CDD" id="cd09279">
    <property type="entry name" value="RNase_HI_like"/>
    <property type="match status" value="1"/>
</dbReference>
<protein>
    <submittedName>
        <fullName evidence="6">Bifunctional RNase H/acid phosphatase</fullName>
    </submittedName>
</protein>
<dbReference type="AlphaFoldDB" id="A0A6C1TZ24"/>
<evidence type="ECO:0000256" key="3">
    <source>
        <dbReference type="PIRSR" id="PIRSR613078-2"/>
    </source>
</evidence>
<feature type="binding site" evidence="3">
    <location>
        <position position="225"/>
    </location>
    <ligand>
        <name>substrate</name>
    </ligand>
</feature>
<name>A0A6C1TZ24_9CORY</name>
<evidence type="ECO:0000313" key="6">
    <source>
        <dbReference type="EMBL" id="TVS29779.1"/>
    </source>
</evidence>
<evidence type="ECO:0000256" key="1">
    <source>
        <dbReference type="PIRSR" id="PIRSR036922-1"/>
    </source>
</evidence>
<proteinExistence type="predicted"/>
<dbReference type="Gene3D" id="3.40.50.1240">
    <property type="entry name" value="Phosphoglycerate mutase-like"/>
    <property type="match status" value="1"/>
</dbReference>
<evidence type="ECO:0000259" key="4">
    <source>
        <dbReference type="PROSITE" id="PS50879"/>
    </source>
</evidence>
<reference evidence="6 7" key="1">
    <citation type="submission" date="2018-12" db="EMBL/GenBank/DDBJ databases">
        <title>Corynebacterium sanguinis sp. nov., a clinically-associated and environmental corynebacterium.</title>
        <authorList>
            <person name="Gonzales-Siles L."/>
            <person name="Jaen-Luchoro D."/>
            <person name="Cardew S."/>
            <person name="Inganas E."/>
            <person name="Ohlen M."/>
            <person name="Jensie-Markopolous S."/>
            <person name="Pinyeiro-Iglesias B."/>
            <person name="Molin K."/>
            <person name="Skovbjerg S."/>
            <person name="Svensson-Stadler L."/>
            <person name="Funke G."/>
            <person name="Moore E.R.B."/>
        </authorList>
    </citation>
    <scope>NUCLEOTIDE SEQUENCE [LARGE SCALE GENOMIC DNA]</scope>
    <source>
        <strain evidence="6 7">58734</strain>
    </source>
</reference>
<dbReference type="InterPro" id="IPR050275">
    <property type="entry name" value="PGM_Phosphatase"/>
</dbReference>
<organism evidence="6 7">
    <name type="scientific">Corynebacterium sanguinis</name>
    <dbReference type="NCBI Taxonomy" id="2594913"/>
    <lineage>
        <taxon>Bacteria</taxon>
        <taxon>Bacillati</taxon>
        <taxon>Actinomycetota</taxon>
        <taxon>Actinomycetes</taxon>
        <taxon>Mycobacteriales</taxon>
        <taxon>Corynebacteriaceae</taxon>
        <taxon>Corynebacterium</taxon>
    </lineage>
</organism>
<dbReference type="Gene3D" id="3.30.420.10">
    <property type="entry name" value="Ribonuclease H-like superfamily/Ribonuclease H"/>
    <property type="match status" value="1"/>
</dbReference>
<evidence type="ECO:0000313" key="5">
    <source>
        <dbReference type="EMBL" id="MBA4504844.1"/>
    </source>
</evidence>
<feature type="domain" description="RNase H type-1" evidence="4">
    <location>
        <begin position="1"/>
        <end position="138"/>
    </location>
</feature>
<dbReference type="InterPro" id="IPR014636">
    <property type="entry name" value="RNaseH/PGlycerate_mutase"/>
</dbReference>
<feature type="active site" description="Tele-phosphohistidine intermediate" evidence="1">
    <location>
        <position position="175"/>
    </location>
</feature>
<dbReference type="InterPro" id="IPR013078">
    <property type="entry name" value="His_Pase_superF_clade-1"/>
</dbReference>
<dbReference type="SUPFAM" id="SSF53098">
    <property type="entry name" value="Ribonuclease H-like"/>
    <property type="match status" value="1"/>
</dbReference>
<dbReference type="Proteomes" id="UP000580709">
    <property type="component" value="Unassembled WGS sequence"/>
</dbReference>
<dbReference type="InterPro" id="IPR012337">
    <property type="entry name" value="RNaseH-like_sf"/>
</dbReference>
<dbReference type="NCBIfam" id="NF005567">
    <property type="entry name" value="PRK07238.1"/>
    <property type="match status" value="1"/>
</dbReference>
<dbReference type="InterPro" id="IPR029033">
    <property type="entry name" value="His_PPase_superfam"/>
</dbReference>
<dbReference type="SMART" id="SM00855">
    <property type="entry name" value="PGAM"/>
    <property type="match status" value="1"/>
</dbReference>